<gene>
    <name evidence="6" type="ORF">DB88DRAFT_495834</name>
</gene>
<evidence type="ECO:0000256" key="2">
    <source>
        <dbReference type="ARBA" id="ARBA00023242"/>
    </source>
</evidence>
<dbReference type="InterPro" id="IPR004871">
    <property type="entry name" value="RSE1/DDB1/CPSF1_C"/>
</dbReference>
<dbReference type="Proteomes" id="UP001182556">
    <property type="component" value="Unassembled WGS sequence"/>
</dbReference>
<accession>A0AAD9CV34</accession>
<dbReference type="InterPro" id="IPR018846">
    <property type="entry name" value="Beta-prop_RSE1/DDB1/CPSF1_1st"/>
</dbReference>
<dbReference type="Pfam" id="PF10433">
    <property type="entry name" value="Beta-prop_RSE1_1st"/>
    <property type="match status" value="1"/>
</dbReference>
<organism evidence="6 7">
    <name type="scientific">Papiliotrema laurentii</name>
    <name type="common">Cryptococcus laurentii</name>
    <dbReference type="NCBI Taxonomy" id="5418"/>
    <lineage>
        <taxon>Eukaryota</taxon>
        <taxon>Fungi</taxon>
        <taxon>Dikarya</taxon>
        <taxon>Basidiomycota</taxon>
        <taxon>Agaricomycotina</taxon>
        <taxon>Tremellomycetes</taxon>
        <taxon>Tremellales</taxon>
        <taxon>Rhynchogastremaceae</taxon>
        <taxon>Papiliotrema</taxon>
    </lineage>
</organism>
<evidence type="ECO:0000259" key="3">
    <source>
        <dbReference type="Pfam" id="PF03178"/>
    </source>
</evidence>
<dbReference type="EMBL" id="JAODAN010000008">
    <property type="protein sequence ID" value="KAK1922652.1"/>
    <property type="molecule type" value="Genomic_DNA"/>
</dbReference>
<dbReference type="GO" id="GO:0003676">
    <property type="term" value="F:nucleic acid binding"/>
    <property type="evidence" value="ECO:0007669"/>
    <property type="project" value="InterPro"/>
</dbReference>
<evidence type="ECO:0000313" key="6">
    <source>
        <dbReference type="EMBL" id="KAK1922652.1"/>
    </source>
</evidence>
<evidence type="ECO:0000256" key="1">
    <source>
        <dbReference type="ARBA" id="ARBA00004123"/>
    </source>
</evidence>
<dbReference type="InterPro" id="IPR058543">
    <property type="entry name" value="Beta-prop_RSE1/DDB1/CPSF1_2nd"/>
</dbReference>
<name>A0AAD9CV34_PAPLA</name>
<protein>
    <submittedName>
        <fullName evidence="6">CPSF A subunit region-domain-containing protein</fullName>
    </submittedName>
</protein>
<dbReference type="Pfam" id="PF03178">
    <property type="entry name" value="CPSF_A"/>
    <property type="match status" value="1"/>
</dbReference>
<keyword evidence="7" id="KW-1185">Reference proteome</keyword>
<dbReference type="Pfam" id="PF23726">
    <property type="entry name" value="Beta-prop_RSE1_2nd"/>
    <property type="match status" value="1"/>
</dbReference>
<dbReference type="GO" id="GO:0005634">
    <property type="term" value="C:nucleus"/>
    <property type="evidence" value="ECO:0007669"/>
    <property type="project" value="UniProtKB-SubCell"/>
</dbReference>
<sequence>MHALLSTVLPPSAVHHSLFLPNFTPSTIYPLPRPHDDSPEIRVVGNLIVAGSEDIRVFEIRESTIAIPETPTAPNGADGTALNDVKGGPEEIDGMDEDFYDTGPSERAPVRFETTRKLHLLSRHQLHGIITGLAGLRTIDSSVDGLDRLLVSFKDAKMAILEWSRGDLATVSLHTYERCPQMSGDLQVYQPRLRADPLSRMAVLSLPEDSLAILPLLQEQTELDIQENFARDVPYSPSFVLSLADVSPNLKNLTDLLFLPGFHSPTLALLYTPVFTWAGRYKTARDTFVLEIRTIDLSTGGSYPLLTSVKGLPPDSLYIVACPAELGGVVLVTETGILHIDQSGRTIGTSVNAWWAYSTSLRSDGKSEDRKLSLEGSRCIFVDGRDMLLVLQNGNVHQVRFEMDGRSVGSIKVDEQSSSVPPPSSLVVAGDKALFVGCAEGDSLLAKIDLIREVKDVEKKEDMEVDWDEDLYGDFNEAMINGNKANAVLTGPATVQVSEYDKLAGVGKIMDMQFGIALTDQAARTYPQLVAIGGGSKASTFNVFRRGIPITKRRRYNEIQNADAVWFLPIQRPMSQKLKDIPDHERTTLLFSSEMNATRIFALTTKVTPEQIGRIGSRTLNVAPFFGRSSVVHVSPTEVSLLDQDGKKQSSVFASGDVHIAAASISDPFVTVRLTNGTVKVFVGDSVARQISEVDHDIAPCQTVEVFSDASGIYRTFEAGQADNDAATRSVNLRSGQQSRIQITQQQIQRLQNEKPAITVDVPNMESAMNAARGTQWLAALTTAGELQIRSLPDLGIVLQSKGLMASEPSFTDDHAGEVISEDEEQDTVQQLLFTPIGKEHPRPHFLALHASGRLNIYEAQPRFTVDATAQSRRSLAIRFRKVYTSLLPLSSSSRLQYNMIPFADIEGYTGAFITGDKPQWVMSSDAHVVKSYGLKQAAFAFGKTTHLGGQGEYFIRIEDGSFICYLPPSLNTDFAMPCDRFPMERVYTNLAFDPASGHYVGASAITVPFQVYDEEGEIQLGPQGPNLIPPTTERSCLELFSQGSDPWRVIDGYDFDQGEQVLCMQSVTLESPSTPSGFRDFIAVGTGFDLAEDRATRGNLYVFEVCETVRAPGELGGWKLKRRYKDPARNPVSAVANINGYLLNSNGPKIYVKGLDNDEQLMGLAFLDVQIYVTQIRVFKNLILISDVLRSIWFVSLQEDPYKFTVIGKDLQQVSVMTGDFLVHEGSVTFITTDKMGIMRMIDFDPADPDSLNGERLLLRTEFALGKPTTQSRVIARRRTAEEEVAPQTQIIYSTSDGALSTLVSVKSARFKRLQLVSEQLVRNAQHVAGLNPRAYRTVRNELGKPLSKGILDGNLLEHFALQPVGRQREMMRQIGTDEVTVASDLVALGGFW</sequence>
<comment type="caution">
    <text evidence="6">The sequence shown here is derived from an EMBL/GenBank/DDBJ whole genome shotgun (WGS) entry which is preliminary data.</text>
</comment>
<keyword evidence="2" id="KW-0539">Nucleus</keyword>
<reference evidence="6" key="1">
    <citation type="submission" date="2023-02" db="EMBL/GenBank/DDBJ databases">
        <title>Identification and recombinant expression of a fungal hydrolase from Papiliotrema laurentii that hydrolyzes apple cutin and clears colloidal polyester polyurethane.</title>
        <authorList>
            <consortium name="DOE Joint Genome Institute"/>
            <person name="Roman V.A."/>
            <person name="Bojanowski C."/>
            <person name="Crable B.R."/>
            <person name="Wagner D.N."/>
            <person name="Hung C.S."/>
            <person name="Nadeau L.J."/>
            <person name="Schratz L."/>
            <person name="Haridas S."/>
            <person name="Pangilinan J."/>
            <person name="Lipzen A."/>
            <person name="Na H."/>
            <person name="Yan M."/>
            <person name="Ng V."/>
            <person name="Grigoriev I.V."/>
            <person name="Spatafora J.W."/>
            <person name="Barlow D."/>
            <person name="Biffinger J."/>
            <person name="Kelley-Loughnane N."/>
            <person name="Varaljay V.A."/>
            <person name="Crookes-Goodson W.J."/>
        </authorList>
    </citation>
    <scope>NUCLEOTIDE SEQUENCE</scope>
    <source>
        <strain evidence="6">5307AH</strain>
    </source>
</reference>
<dbReference type="InterPro" id="IPR050358">
    <property type="entry name" value="RSE1/DDB1/CFT1"/>
</dbReference>
<evidence type="ECO:0000259" key="4">
    <source>
        <dbReference type="Pfam" id="PF10433"/>
    </source>
</evidence>
<feature type="domain" description="RSE1/DDB1/CPSF1 second beta-propeller" evidence="5">
    <location>
        <begin position="558"/>
        <end position="935"/>
    </location>
</feature>
<evidence type="ECO:0000313" key="7">
    <source>
        <dbReference type="Proteomes" id="UP001182556"/>
    </source>
</evidence>
<proteinExistence type="predicted"/>
<dbReference type="PANTHER" id="PTHR10644">
    <property type="entry name" value="DNA REPAIR/RNA PROCESSING CPSF FAMILY"/>
    <property type="match status" value="1"/>
</dbReference>
<feature type="domain" description="RSE1/DDB1/CPSF1 first beta-propeller" evidence="4">
    <location>
        <begin position="114"/>
        <end position="456"/>
    </location>
</feature>
<dbReference type="Gene3D" id="2.130.10.10">
    <property type="entry name" value="YVTN repeat-like/Quinoprotein amine dehydrogenase"/>
    <property type="match status" value="3"/>
</dbReference>
<dbReference type="InterPro" id="IPR015943">
    <property type="entry name" value="WD40/YVTN_repeat-like_dom_sf"/>
</dbReference>
<feature type="domain" description="RSE1/DDB1/CPSF1 C-terminal" evidence="3">
    <location>
        <begin position="1035"/>
        <end position="1362"/>
    </location>
</feature>
<comment type="subcellular location">
    <subcellularLocation>
        <location evidence="1">Nucleus</location>
    </subcellularLocation>
</comment>
<evidence type="ECO:0000259" key="5">
    <source>
        <dbReference type="Pfam" id="PF23726"/>
    </source>
</evidence>